<dbReference type="STRING" id="515622.bpr_I0248"/>
<dbReference type="GO" id="GO:0004479">
    <property type="term" value="F:methionyl-tRNA formyltransferase activity"/>
    <property type="evidence" value="ECO:0007669"/>
    <property type="project" value="TreeGrafter"/>
</dbReference>
<name>E0RXF9_BUTPB</name>
<protein>
    <submittedName>
        <fullName evidence="2">Formyltransferase domain-containing protein</fullName>
    </submittedName>
</protein>
<dbReference type="KEGG" id="bpb:bpr_I0248"/>
<evidence type="ECO:0000259" key="1">
    <source>
        <dbReference type="Pfam" id="PF00551"/>
    </source>
</evidence>
<dbReference type="eggNOG" id="COG0223">
    <property type="taxonomic scope" value="Bacteria"/>
</dbReference>
<dbReference type="EMBL" id="CP001810">
    <property type="protein sequence ID" value="ADL32997.1"/>
    <property type="molecule type" value="Genomic_DNA"/>
</dbReference>
<dbReference type="SUPFAM" id="SSF53328">
    <property type="entry name" value="Formyltransferase"/>
    <property type="match status" value="1"/>
</dbReference>
<feature type="domain" description="Formyl transferase N-terminal" evidence="1">
    <location>
        <begin position="95"/>
        <end position="163"/>
    </location>
</feature>
<keyword evidence="3" id="KW-1185">Reference proteome</keyword>
<dbReference type="GO" id="GO:0005829">
    <property type="term" value="C:cytosol"/>
    <property type="evidence" value="ECO:0007669"/>
    <property type="project" value="TreeGrafter"/>
</dbReference>
<organism evidence="2 3">
    <name type="scientific">Butyrivibrio proteoclasticus (strain ATCC 51982 / DSM 14932 / B316)</name>
    <name type="common">Clostridium proteoclasticum</name>
    <dbReference type="NCBI Taxonomy" id="515622"/>
    <lineage>
        <taxon>Bacteria</taxon>
        <taxon>Bacillati</taxon>
        <taxon>Bacillota</taxon>
        <taxon>Clostridia</taxon>
        <taxon>Lachnospirales</taxon>
        <taxon>Lachnospiraceae</taxon>
        <taxon>Butyrivibrio</taxon>
    </lineage>
</organism>
<keyword evidence="2" id="KW-0808">Transferase</keyword>
<dbReference type="InterPro" id="IPR002376">
    <property type="entry name" value="Formyl_transf_N"/>
</dbReference>
<evidence type="ECO:0000313" key="2">
    <source>
        <dbReference type="EMBL" id="ADL32997.1"/>
    </source>
</evidence>
<gene>
    <name evidence="2" type="ordered locus">bpr_I0248</name>
</gene>
<sequence>MGDCVNMKVAYVGIDILYPVLTSLYDTGCDIIKIFTCKTDNITEFNTKTIEFANSHNIPLQINKITQDDLYDLVANGCEFVLFGGYYYRIPVIDELRIVNTHPALLPLGRGAWPMPLTILKGLNESGVTMHKMVLALDEGDVILQEKVPVFPDDDLITLTQRQWSVIPKMVNTLVSDFDNLWNSAKPQVGQAEYWEMPEESEYTVTDQMNFDKADLILRAFLSYECFYINTTANEKYEMIGATAHKGNAPGSSCNTHVFPLIDGYVLCDRVRRL</sequence>
<reference evidence="2 3" key="1">
    <citation type="journal article" date="2010" name="PLoS ONE">
        <title>The glycobiome of the rumen bacterium Butyrivibrio proteoclasticus B316(T) highlights adaptation to a polysaccharide-rich environment.</title>
        <authorList>
            <person name="Kelly W.J."/>
            <person name="Leahy S.C."/>
            <person name="Altermann E."/>
            <person name="Yeoman C.J."/>
            <person name="Dunne J.C."/>
            <person name="Kong Z."/>
            <person name="Pacheco D.M."/>
            <person name="Li D."/>
            <person name="Noel S.J."/>
            <person name="Moon C.D."/>
            <person name="Cookson A.L."/>
            <person name="Attwood G.T."/>
        </authorList>
    </citation>
    <scope>NUCLEOTIDE SEQUENCE [LARGE SCALE GENOMIC DNA]</scope>
    <source>
        <strain evidence="3">ATCC 51982 / DSM 14932 / B316</strain>
    </source>
</reference>
<dbReference type="PANTHER" id="PTHR11138">
    <property type="entry name" value="METHIONYL-TRNA FORMYLTRANSFERASE"/>
    <property type="match status" value="1"/>
</dbReference>
<evidence type="ECO:0000313" key="3">
    <source>
        <dbReference type="Proteomes" id="UP000001299"/>
    </source>
</evidence>
<dbReference type="HOGENOM" id="CLU_978854_0_0_9"/>
<accession>E0RXF9</accession>
<dbReference type="Gene3D" id="3.40.50.12230">
    <property type="match status" value="1"/>
</dbReference>
<dbReference type="AlphaFoldDB" id="E0RXF9"/>
<dbReference type="Pfam" id="PF00551">
    <property type="entry name" value="Formyl_trans_N"/>
    <property type="match status" value="1"/>
</dbReference>
<dbReference type="Proteomes" id="UP000001299">
    <property type="component" value="Chromosome 1"/>
</dbReference>
<dbReference type="PANTHER" id="PTHR11138:SF5">
    <property type="entry name" value="METHIONYL-TRNA FORMYLTRANSFERASE, MITOCHONDRIAL"/>
    <property type="match status" value="1"/>
</dbReference>
<dbReference type="InterPro" id="IPR036477">
    <property type="entry name" value="Formyl_transf_N_sf"/>
</dbReference>
<proteinExistence type="predicted"/>